<dbReference type="InterPro" id="IPR029016">
    <property type="entry name" value="GAF-like_dom_sf"/>
</dbReference>
<feature type="domain" description="GGDEF" evidence="3">
    <location>
        <begin position="548"/>
        <end position="685"/>
    </location>
</feature>
<evidence type="ECO:0000313" key="5">
    <source>
        <dbReference type="Proteomes" id="UP000324209"/>
    </source>
</evidence>
<dbReference type="InterPro" id="IPR029787">
    <property type="entry name" value="Nucleotide_cyclase"/>
</dbReference>
<dbReference type="SUPFAM" id="SSF48452">
    <property type="entry name" value="TPR-like"/>
    <property type="match status" value="1"/>
</dbReference>
<dbReference type="EMBL" id="CP036150">
    <property type="protein sequence ID" value="QEN09724.1"/>
    <property type="molecule type" value="Genomic_DNA"/>
</dbReference>
<dbReference type="CDD" id="cd01949">
    <property type="entry name" value="GGDEF"/>
    <property type="match status" value="1"/>
</dbReference>
<sequence length="699" mass="79640">MDQEILTSIDTRIDDAYLLTYKSLAEAEKLVEICLDDSEQNEYFAGTINAKILLTLISVQKGESDLVRDKLSRIEEELKSFSSDDSQMRLAHVRGLYFLKDGVYRDSFDSFVKAGNLAARLGNQLFQALSANGKGFIKLGQREFQDSHHYFNAAKTFQLDLPPSIFNSVLSVNLACSLNGLNRDDEAFLLLEAALKYAQEEHAEILECSILDEMAQIHMKNNRLKEARVPLKKGLDLSKRLVHSEIRAELVYHYAALLLREGEYDAAEDFIQKFGMESKMGIQKSMFHKIAADIYEQKGEFQKALASHKIVNEIHERVGFSQSVHSVLMQEKRELQDQNHRLSLMSIIGQELVANLDIGKILDLIYTQLNVLMPVDLLSVAMVNEDEIDVKFSIKEGERLQPFVIHKENQDSILAWSVRNDKEIFMRSIYEESNLYAKGFIPAVFKGVSRMESVICLPLRYLDQIVGVLTVQCNKKNSYTTEDLENLRALATYAGIALRNARQTERMSELNEDLRRQSSQDSLTGLATRREFARQSSNIWRICRRNSFWISIIMIDLDHFKEVNDTHGHASGDEVLKKFGDELNHYFKRPLDCAARYGGEELLILAGDICPREAAMRVELLREEISSFEFESDKGKFTVNFSCGIIGEVPKLESDAGIAKLTDFADRYLYEAKNNGRNCTYLSDQADQAAKKFIISHTK</sequence>
<dbReference type="Proteomes" id="UP000324209">
    <property type="component" value="Chromosome"/>
</dbReference>
<evidence type="ECO:0000313" key="4">
    <source>
        <dbReference type="EMBL" id="QEN09724.1"/>
    </source>
</evidence>
<dbReference type="OrthoDB" id="353812at2"/>
<accession>A0A5C1QSX7</accession>
<comment type="catalytic activity">
    <reaction evidence="2">
        <text>2 GTP = 3',3'-c-di-GMP + 2 diphosphate</text>
        <dbReference type="Rhea" id="RHEA:24898"/>
        <dbReference type="ChEBI" id="CHEBI:33019"/>
        <dbReference type="ChEBI" id="CHEBI:37565"/>
        <dbReference type="ChEBI" id="CHEBI:58805"/>
        <dbReference type="EC" id="2.7.7.65"/>
    </reaction>
</comment>
<dbReference type="Gene3D" id="1.25.40.10">
    <property type="entry name" value="Tetratricopeptide repeat domain"/>
    <property type="match status" value="1"/>
</dbReference>
<dbReference type="InterPro" id="IPR003018">
    <property type="entry name" value="GAF"/>
</dbReference>
<dbReference type="InterPro" id="IPR011990">
    <property type="entry name" value="TPR-like_helical_dom_sf"/>
</dbReference>
<dbReference type="SUPFAM" id="SSF55073">
    <property type="entry name" value="Nucleotide cyclase"/>
    <property type="match status" value="1"/>
</dbReference>
<evidence type="ECO:0000259" key="3">
    <source>
        <dbReference type="PROSITE" id="PS50887"/>
    </source>
</evidence>
<dbReference type="NCBIfam" id="TIGR00254">
    <property type="entry name" value="GGDEF"/>
    <property type="match status" value="1"/>
</dbReference>
<gene>
    <name evidence="4" type="ORF">EXM22_17675</name>
</gene>
<dbReference type="SMART" id="SM00267">
    <property type="entry name" value="GGDEF"/>
    <property type="match status" value="1"/>
</dbReference>
<dbReference type="GO" id="GO:0052621">
    <property type="term" value="F:diguanylate cyclase activity"/>
    <property type="evidence" value="ECO:0007669"/>
    <property type="project" value="UniProtKB-EC"/>
</dbReference>
<evidence type="ECO:0000256" key="2">
    <source>
        <dbReference type="ARBA" id="ARBA00034247"/>
    </source>
</evidence>
<dbReference type="FunFam" id="3.30.70.270:FF:000001">
    <property type="entry name" value="Diguanylate cyclase domain protein"/>
    <property type="match status" value="1"/>
</dbReference>
<dbReference type="EC" id="2.7.7.65" evidence="1"/>
<dbReference type="PANTHER" id="PTHR45138">
    <property type="entry name" value="REGULATORY COMPONENTS OF SENSORY TRANSDUCTION SYSTEM"/>
    <property type="match status" value="1"/>
</dbReference>
<dbReference type="SMART" id="SM00065">
    <property type="entry name" value="GAF"/>
    <property type="match status" value="1"/>
</dbReference>
<dbReference type="AlphaFoldDB" id="A0A5C1QSX7"/>
<dbReference type="KEGG" id="ock:EXM22_17675"/>
<reference evidence="4 5" key="1">
    <citation type="submission" date="2019-02" db="EMBL/GenBank/DDBJ databases">
        <title>Complete Genome Sequence and Methylome Analysis of free living Spirochaetas.</title>
        <authorList>
            <person name="Fomenkov A."/>
            <person name="Dubinina G."/>
            <person name="Leshcheva N."/>
            <person name="Mikheeva N."/>
            <person name="Grabovich M."/>
            <person name="Vincze T."/>
            <person name="Roberts R.J."/>
        </authorList>
    </citation>
    <scope>NUCLEOTIDE SEQUENCE [LARGE SCALE GENOMIC DNA]</scope>
    <source>
        <strain evidence="4 5">K2</strain>
    </source>
</reference>
<dbReference type="InterPro" id="IPR050469">
    <property type="entry name" value="Diguanylate_Cyclase"/>
</dbReference>
<dbReference type="InterPro" id="IPR000160">
    <property type="entry name" value="GGDEF_dom"/>
</dbReference>
<dbReference type="Gene3D" id="3.30.450.40">
    <property type="match status" value="1"/>
</dbReference>
<protein>
    <recommendedName>
        <fullName evidence="1">diguanylate cyclase</fullName>
        <ecNumber evidence="1">2.7.7.65</ecNumber>
    </recommendedName>
</protein>
<evidence type="ECO:0000256" key="1">
    <source>
        <dbReference type="ARBA" id="ARBA00012528"/>
    </source>
</evidence>
<dbReference type="InterPro" id="IPR043128">
    <property type="entry name" value="Rev_trsase/Diguanyl_cyclase"/>
</dbReference>
<dbReference type="SUPFAM" id="SSF55781">
    <property type="entry name" value="GAF domain-like"/>
    <property type="match status" value="1"/>
</dbReference>
<organism evidence="4 5">
    <name type="scientific">Oceanispirochaeta crateris</name>
    <dbReference type="NCBI Taxonomy" id="2518645"/>
    <lineage>
        <taxon>Bacteria</taxon>
        <taxon>Pseudomonadati</taxon>
        <taxon>Spirochaetota</taxon>
        <taxon>Spirochaetia</taxon>
        <taxon>Spirochaetales</taxon>
        <taxon>Spirochaetaceae</taxon>
        <taxon>Oceanispirochaeta</taxon>
    </lineage>
</organism>
<dbReference type="Pfam" id="PF00990">
    <property type="entry name" value="GGDEF"/>
    <property type="match status" value="1"/>
</dbReference>
<dbReference type="Pfam" id="PF13185">
    <property type="entry name" value="GAF_2"/>
    <property type="match status" value="1"/>
</dbReference>
<dbReference type="RefSeq" id="WP_149487796.1">
    <property type="nucleotide sequence ID" value="NZ_CP036150.1"/>
</dbReference>
<name>A0A5C1QSX7_9SPIO</name>
<dbReference type="PROSITE" id="PS50887">
    <property type="entry name" value="GGDEF"/>
    <property type="match status" value="1"/>
</dbReference>
<dbReference type="PANTHER" id="PTHR45138:SF9">
    <property type="entry name" value="DIGUANYLATE CYCLASE DGCM-RELATED"/>
    <property type="match status" value="1"/>
</dbReference>
<keyword evidence="5" id="KW-1185">Reference proteome</keyword>
<proteinExistence type="predicted"/>
<dbReference type="Gene3D" id="3.30.70.270">
    <property type="match status" value="1"/>
</dbReference>